<keyword evidence="1" id="KW-1185">Reference proteome</keyword>
<evidence type="ECO:0000313" key="1">
    <source>
        <dbReference type="Proteomes" id="UP000492821"/>
    </source>
</evidence>
<dbReference type="WBParaSite" id="Pan_g17606.t1">
    <property type="protein sequence ID" value="Pan_g17606.t1"/>
    <property type="gene ID" value="Pan_g17606"/>
</dbReference>
<reference evidence="2" key="2">
    <citation type="submission" date="2020-10" db="UniProtKB">
        <authorList>
            <consortium name="WormBaseParasite"/>
        </authorList>
    </citation>
    <scope>IDENTIFICATION</scope>
</reference>
<evidence type="ECO:0000313" key="2">
    <source>
        <dbReference type="WBParaSite" id="Pan_g17606.t1"/>
    </source>
</evidence>
<protein>
    <submittedName>
        <fullName evidence="2">Uncharacterized protein</fullName>
    </submittedName>
</protein>
<proteinExistence type="predicted"/>
<dbReference type="AlphaFoldDB" id="A0A7E4ZU49"/>
<name>A0A7E4ZU49_PANRE</name>
<organism evidence="1 2">
    <name type="scientific">Panagrellus redivivus</name>
    <name type="common">Microworm</name>
    <dbReference type="NCBI Taxonomy" id="6233"/>
    <lineage>
        <taxon>Eukaryota</taxon>
        <taxon>Metazoa</taxon>
        <taxon>Ecdysozoa</taxon>
        <taxon>Nematoda</taxon>
        <taxon>Chromadorea</taxon>
        <taxon>Rhabditida</taxon>
        <taxon>Tylenchina</taxon>
        <taxon>Panagrolaimomorpha</taxon>
        <taxon>Panagrolaimoidea</taxon>
        <taxon>Panagrolaimidae</taxon>
        <taxon>Panagrellus</taxon>
    </lineage>
</organism>
<accession>A0A7E4ZU49</accession>
<reference evidence="1" key="1">
    <citation type="journal article" date="2013" name="Genetics">
        <title>The draft genome and transcriptome of Panagrellus redivivus are shaped by the harsh demands of a free-living lifestyle.</title>
        <authorList>
            <person name="Srinivasan J."/>
            <person name="Dillman A.R."/>
            <person name="Macchietto M.G."/>
            <person name="Heikkinen L."/>
            <person name="Lakso M."/>
            <person name="Fracchia K.M."/>
            <person name="Antoshechkin I."/>
            <person name="Mortazavi A."/>
            <person name="Wong G."/>
            <person name="Sternberg P.W."/>
        </authorList>
    </citation>
    <scope>NUCLEOTIDE SEQUENCE [LARGE SCALE GENOMIC DNA]</scope>
    <source>
        <strain evidence="1">MT8872</strain>
    </source>
</reference>
<sequence>MQIPKRLRAEDGPRLLARGVWRGNFCAGLTFFAFHGKRETVLSYLKLSKCSEKNCSISCNQLSPLAIMLLSFPLLLLFHNGTFALSDEKLPPKVEPTTVDWESLGAVQKLRHQ</sequence>
<dbReference type="Proteomes" id="UP000492821">
    <property type="component" value="Unassembled WGS sequence"/>
</dbReference>